<dbReference type="AlphaFoldDB" id="A0A2C9UM44"/>
<dbReference type="Pfam" id="PF14223">
    <property type="entry name" value="Retrotran_gag_2"/>
    <property type="match status" value="1"/>
</dbReference>
<proteinExistence type="predicted"/>
<dbReference type="PANTHER" id="PTHR47481:SF34">
    <property type="entry name" value="CCHC-TYPE DOMAIN-CONTAINING PROTEIN"/>
    <property type="match status" value="1"/>
</dbReference>
<sequence>MPQRKHLSNSPPRITNPSIHSGICCWWVASLSPDIVPFIVGEKSASDVWLTLAKTYAKPSQAQIMSLRESLFTTKKGSMTITEFLQKVKSITTTLVAAGVLISMNEVVFHVLHGLPPEYNEVVAAIRARDTEVSFDIFHDKLTDFESCK</sequence>
<reference evidence="1" key="1">
    <citation type="submission" date="2016-02" db="EMBL/GenBank/DDBJ databases">
        <title>WGS assembly of Manihot esculenta.</title>
        <authorList>
            <person name="Bredeson J.V."/>
            <person name="Prochnik S.E."/>
            <person name="Lyons J.B."/>
            <person name="Schmutz J."/>
            <person name="Grimwood J."/>
            <person name="Vrebalov J."/>
            <person name="Bart R.S."/>
            <person name="Amuge T."/>
            <person name="Ferguson M.E."/>
            <person name="Green R."/>
            <person name="Putnam N."/>
            <person name="Stites J."/>
            <person name="Rounsley S."/>
            <person name="Rokhsar D.S."/>
        </authorList>
    </citation>
    <scope>NUCLEOTIDE SEQUENCE [LARGE SCALE GENOMIC DNA]</scope>
    <source>
        <tissue evidence="1">Leaf</tissue>
    </source>
</reference>
<dbReference type="EMBL" id="CM004400">
    <property type="protein sequence ID" value="OAY31959.1"/>
    <property type="molecule type" value="Genomic_DNA"/>
</dbReference>
<name>A0A2C9UM44_MANES</name>
<evidence type="ECO:0000313" key="1">
    <source>
        <dbReference type="EMBL" id="OAY31959.1"/>
    </source>
</evidence>
<accession>A0A2C9UM44</accession>
<gene>
    <name evidence="1" type="ORF">MANES_14G155300</name>
</gene>
<organism evidence="1">
    <name type="scientific">Manihot esculenta</name>
    <name type="common">Cassava</name>
    <name type="synonym">Jatropha manihot</name>
    <dbReference type="NCBI Taxonomy" id="3983"/>
    <lineage>
        <taxon>Eukaryota</taxon>
        <taxon>Viridiplantae</taxon>
        <taxon>Streptophyta</taxon>
        <taxon>Embryophyta</taxon>
        <taxon>Tracheophyta</taxon>
        <taxon>Spermatophyta</taxon>
        <taxon>Magnoliopsida</taxon>
        <taxon>eudicotyledons</taxon>
        <taxon>Gunneridae</taxon>
        <taxon>Pentapetalae</taxon>
        <taxon>rosids</taxon>
        <taxon>fabids</taxon>
        <taxon>Malpighiales</taxon>
        <taxon>Euphorbiaceae</taxon>
        <taxon>Crotonoideae</taxon>
        <taxon>Manihoteae</taxon>
        <taxon>Manihot</taxon>
    </lineage>
</organism>
<dbReference type="PANTHER" id="PTHR47481">
    <property type="match status" value="1"/>
</dbReference>
<protein>
    <recommendedName>
        <fullName evidence="2">Retrotransposon gag domain-containing protein</fullName>
    </recommendedName>
</protein>
<evidence type="ECO:0008006" key="2">
    <source>
        <dbReference type="Google" id="ProtNLM"/>
    </source>
</evidence>